<feature type="region of interest" description="Disordered" evidence="1">
    <location>
        <begin position="1"/>
        <end position="61"/>
    </location>
</feature>
<feature type="region of interest" description="Disordered" evidence="1">
    <location>
        <begin position="98"/>
        <end position="117"/>
    </location>
</feature>
<dbReference type="EMBL" id="CARXXK010000002">
    <property type="protein sequence ID" value="CAI6354085.1"/>
    <property type="molecule type" value="Genomic_DNA"/>
</dbReference>
<feature type="domain" description="BRCT" evidence="2">
    <location>
        <begin position="264"/>
        <end position="341"/>
    </location>
</feature>
<sequence>MSRKNTSQRDSGHSGFEVPEDGYRDLFGELIPPDECVSNEEAKNKSNKKTPKKRKQPYDDFFDTPIRPKRVFIHTPRFQLYQLSLNVSGVQHIQDSPQISINNESKRNNGNNDNDKKSQQVFEGVVVFVDYKIEYDRKSTTISQKLISMGAKVEKTFNRKVTHVMFCDGYRSTYNKAVERNIPLVSARWMEYSYKANKMLDPATYPPVGIEKYTKTPPRKINIPVHKSYSIGRWLSHQQYLISDLSEPVKDFQIRRHKIFGSALKFNIFDDAGIYISDSCESPAKLLRRLVQACGGHCTSTESIANVVVGYTLQMNNNIHEKWILDCITQGILLNKCQYNLVNFNEK</sequence>
<comment type="caution">
    <text evidence="3">The sequence shown here is derived from an EMBL/GenBank/DDBJ whole genome shotgun (WGS) entry which is preliminary data.</text>
</comment>
<dbReference type="CDD" id="cd17751">
    <property type="entry name" value="BRCT_microcephalin_rpt3"/>
    <property type="match status" value="1"/>
</dbReference>
<dbReference type="Gene3D" id="3.40.50.10190">
    <property type="entry name" value="BRCT domain"/>
    <property type="match status" value="2"/>
</dbReference>
<evidence type="ECO:0000313" key="4">
    <source>
        <dbReference type="Proteomes" id="UP001160148"/>
    </source>
</evidence>
<dbReference type="GO" id="GO:0000278">
    <property type="term" value="P:mitotic cell cycle"/>
    <property type="evidence" value="ECO:0007669"/>
    <property type="project" value="TreeGrafter"/>
</dbReference>
<proteinExistence type="predicted"/>
<dbReference type="AlphaFoldDB" id="A0AAV0WE60"/>
<dbReference type="SMART" id="SM00292">
    <property type="entry name" value="BRCT"/>
    <property type="match status" value="2"/>
</dbReference>
<dbReference type="SUPFAM" id="SSF52113">
    <property type="entry name" value="BRCT domain"/>
    <property type="match status" value="2"/>
</dbReference>
<name>A0AAV0WE60_9HEMI</name>
<reference evidence="3 4" key="1">
    <citation type="submission" date="2023-01" db="EMBL/GenBank/DDBJ databases">
        <authorList>
            <person name="Whitehead M."/>
        </authorList>
    </citation>
    <scope>NUCLEOTIDE SEQUENCE [LARGE SCALE GENOMIC DNA]</scope>
</reference>
<organism evidence="3 4">
    <name type="scientific">Macrosiphum euphorbiae</name>
    <name type="common">potato aphid</name>
    <dbReference type="NCBI Taxonomy" id="13131"/>
    <lineage>
        <taxon>Eukaryota</taxon>
        <taxon>Metazoa</taxon>
        <taxon>Ecdysozoa</taxon>
        <taxon>Arthropoda</taxon>
        <taxon>Hexapoda</taxon>
        <taxon>Insecta</taxon>
        <taxon>Pterygota</taxon>
        <taxon>Neoptera</taxon>
        <taxon>Paraneoptera</taxon>
        <taxon>Hemiptera</taxon>
        <taxon>Sternorrhyncha</taxon>
        <taxon>Aphidomorpha</taxon>
        <taxon>Aphidoidea</taxon>
        <taxon>Aphididae</taxon>
        <taxon>Macrosiphini</taxon>
        <taxon>Macrosiphum</taxon>
    </lineage>
</organism>
<feature type="compositionally biased region" description="Basic residues" evidence="1">
    <location>
        <begin position="45"/>
        <end position="55"/>
    </location>
</feature>
<dbReference type="InterPro" id="IPR001357">
    <property type="entry name" value="BRCT_dom"/>
</dbReference>
<dbReference type="InterPro" id="IPR022047">
    <property type="entry name" value="Microcephalin-like"/>
</dbReference>
<evidence type="ECO:0000256" key="1">
    <source>
        <dbReference type="SAM" id="MobiDB-lite"/>
    </source>
</evidence>
<evidence type="ECO:0000259" key="2">
    <source>
        <dbReference type="PROSITE" id="PS50172"/>
    </source>
</evidence>
<dbReference type="Pfam" id="PF12738">
    <property type="entry name" value="PTCB-BRCT"/>
    <property type="match status" value="1"/>
</dbReference>
<accession>A0AAV0WE60</accession>
<feature type="domain" description="BRCT" evidence="2">
    <location>
        <begin position="117"/>
        <end position="207"/>
    </location>
</feature>
<dbReference type="InterPro" id="IPR036420">
    <property type="entry name" value="BRCT_dom_sf"/>
</dbReference>
<evidence type="ECO:0000313" key="3">
    <source>
        <dbReference type="EMBL" id="CAI6354085.1"/>
    </source>
</evidence>
<dbReference type="PANTHER" id="PTHR14625">
    <property type="entry name" value="MICROCEPHALIN"/>
    <property type="match status" value="1"/>
</dbReference>
<dbReference type="CDD" id="cd17716">
    <property type="entry name" value="BRCT_microcephalin_rpt1"/>
    <property type="match status" value="1"/>
</dbReference>
<feature type="compositionally biased region" description="Low complexity" evidence="1">
    <location>
        <begin position="100"/>
        <end position="112"/>
    </location>
</feature>
<protein>
    <recommendedName>
        <fullName evidence="2">BRCT domain-containing protein</fullName>
    </recommendedName>
</protein>
<dbReference type="Proteomes" id="UP001160148">
    <property type="component" value="Unassembled WGS sequence"/>
</dbReference>
<gene>
    <name evidence="3" type="ORF">MEUPH1_LOCUS10130</name>
</gene>
<dbReference type="PANTHER" id="PTHR14625:SF3">
    <property type="entry name" value="MICROCEPHALIN"/>
    <property type="match status" value="1"/>
</dbReference>
<dbReference type="PROSITE" id="PS50172">
    <property type="entry name" value="BRCT"/>
    <property type="match status" value="2"/>
</dbReference>
<keyword evidence="4" id="KW-1185">Reference proteome</keyword>